<protein>
    <submittedName>
        <fullName evidence="1">Uncharacterized protein</fullName>
    </submittedName>
</protein>
<evidence type="ECO:0000313" key="2">
    <source>
        <dbReference type="Proteomes" id="UP000190285"/>
    </source>
</evidence>
<dbReference type="STRING" id="36842.SAMN02194393_03858"/>
<proteinExistence type="predicted"/>
<dbReference type="AlphaFoldDB" id="A0A1T5M4T0"/>
<sequence>MRRKNHPYNGRRYLVDINPLSKIIHDLEHEKKSCNIHKIIKSHVKMLDNQSQVNKFLLLNRDYNFCKCCMPEKHRYYNK</sequence>
<dbReference type="OrthoDB" id="2973788at2"/>
<dbReference type="Proteomes" id="UP000190285">
    <property type="component" value="Unassembled WGS sequence"/>
</dbReference>
<evidence type="ECO:0000313" key="1">
    <source>
        <dbReference type="EMBL" id="SKC83257.1"/>
    </source>
</evidence>
<gene>
    <name evidence="1" type="ORF">SAMN02194393_03858</name>
</gene>
<dbReference type="EMBL" id="FUZT01000010">
    <property type="protein sequence ID" value="SKC83257.1"/>
    <property type="molecule type" value="Genomic_DNA"/>
</dbReference>
<keyword evidence="2" id="KW-1185">Reference proteome</keyword>
<accession>A0A1T5M4T0</accession>
<organism evidence="1 2">
    <name type="scientific">Maledivibacter halophilus</name>
    <dbReference type="NCBI Taxonomy" id="36842"/>
    <lineage>
        <taxon>Bacteria</taxon>
        <taxon>Bacillati</taxon>
        <taxon>Bacillota</taxon>
        <taxon>Clostridia</taxon>
        <taxon>Peptostreptococcales</taxon>
        <taxon>Caminicellaceae</taxon>
        <taxon>Maledivibacter</taxon>
    </lineage>
</organism>
<name>A0A1T5M4T0_9FIRM</name>
<dbReference type="RefSeq" id="WP_079493884.1">
    <property type="nucleotide sequence ID" value="NZ_FUZT01000010.1"/>
</dbReference>
<reference evidence="2" key="1">
    <citation type="submission" date="2017-02" db="EMBL/GenBank/DDBJ databases">
        <authorList>
            <person name="Varghese N."/>
            <person name="Submissions S."/>
        </authorList>
    </citation>
    <scope>NUCLEOTIDE SEQUENCE [LARGE SCALE GENOMIC DNA]</scope>
    <source>
        <strain evidence="2">M1</strain>
    </source>
</reference>